<proteinExistence type="predicted"/>
<feature type="non-terminal residue" evidence="1">
    <location>
        <position position="10"/>
    </location>
</feature>
<feature type="non-terminal residue" evidence="1">
    <location>
        <position position="1"/>
    </location>
</feature>
<name>A0A099NNA3_PICKU</name>
<protein>
    <submittedName>
        <fullName evidence="1">Uncharacterized protein</fullName>
    </submittedName>
</protein>
<gene>
    <name evidence="1" type="ORF">JL09_g6570</name>
</gene>
<evidence type="ECO:0000313" key="2">
    <source>
        <dbReference type="Proteomes" id="UP000029867"/>
    </source>
</evidence>
<dbReference type="Proteomes" id="UP000029867">
    <property type="component" value="Unassembled WGS sequence"/>
</dbReference>
<dbReference type="HOGENOM" id="CLU_3438877_0_0_1"/>
<reference evidence="2" key="1">
    <citation type="journal article" date="2014" name="Microb. Cell Fact.">
        <title>Exploiting Issatchenkia orientalis SD108 for succinic acid production.</title>
        <authorList>
            <person name="Xiao H."/>
            <person name="Shao Z."/>
            <person name="Jiang Y."/>
            <person name="Dole S."/>
            <person name="Zhao H."/>
        </authorList>
    </citation>
    <scope>NUCLEOTIDE SEQUENCE [LARGE SCALE GENOMIC DNA]</scope>
    <source>
        <strain evidence="2">SD108</strain>
    </source>
</reference>
<comment type="caution">
    <text evidence="1">The sequence shown here is derived from an EMBL/GenBank/DDBJ whole genome shotgun (WGS) entry which is preliminary data.</text>
</comment>
<accession>A0A099NNA3</accession>
<evidence type="ECO:0000313" key="1">
    <source>
        <dbReference type="EMBL" id="KGK34283.1"/>
    </source>
</evidence>
<dbReference type="EMBL" id="JQFK01001815">
    <property type="protein sequence ID" value="KGK34283.1"/>
    <property type="molecule type" value="Genomic_DNA"/>
</dbReference>
<sequence>YGRFCGQWRM</sequence>
<organism evidence="1 2">
    <name type="scientific">Pichia kudriavzevii</name>
    <name type="common">Yeast</name>
    <name type="synonym">Issatchenkia orientalis</name>
    <dbReference type="NCBI Taxonomy" id="4909"/>
    <lineage>
        <taxon>Eukaryota</taxon>
        <taxon>Fungi</taxon>
        <taxon>Dikarya</taxon>
        <taxon>Ascomycota</taxon>
        <taxon>Saccharomycotina</taxon>
        <taxon>Pichiomycetes</taxon>
        <taxon>Pichiales</taxon>
        <taxon>Pichiaceae</taxon>
        <taxon>Pichia</taxon>
    </lineage>
</organism>